<sequence>MSTSGSLNDLDMSEREREYKERWSRSWVRQREIMKECFSKFEEMRRDSRFYFKTLHLIYLRLSIFSRLVRFVPPIKTTWSVKNRTFKRFPSISIVDFFFF</sequence>
<name>A0A8D8X431_9HEMI</name>
<accession>A0A8D8X431</accession>
<dbReference type="AlphaFoldDB" id="A0A8D8X431"/>
<proteinExistence type="predicted"/>
<evidence type="ECO:0000313" key="1">
    <source>
        <dbReference type="EMBL" id="CAG6680900.1"/>
    </source>
</evidence>
<organism evidence="1">
    <name type="scientific">Cacopsylla melanoneura</name>
    <dbReference type="NCBI Taxonomy" id="428564"/>
    <lineage>
        <taxon>Eukaryota</taxon>
        <taxon>Metazoa</taxon>
        <taxon>Ecdysozoa</taxon>
        <taxon>Arthropoda</taxon>
        <taxon>Hexapoda</taxon>
        <taxon>Insecta</taxon>
        <taxon>Pterygota</taxon>
        <taxon>Neoptera</taxon>
        <taxon>Paraneoptera</taxon>
        <taxon>Hemiptera</taxon>
        <taxon>Sternorrhyncha</taxon>
        <taxon>Psylloidea</taxon>
        <taxon>Psyllidae</taxon>
        <taxon>Psyllinae</taxon>
        <taxon>Cacopsylla</taxon>
    </lineage>
</organism>
<reference evidence="1" key="1">
    <citation type="submission" date="2021-05" db="EMBL/GenBank/DDBJ databases">
        <authorList>
            <person name="Alioto T."/>
            <person name="Alioto T."/>
            <person name="Gomez Garrido J."/>
        </authorList>
    </citation>
    <scope>NUCLEOTIDE SEQUENCE</scope>
</reference>
<dbReference type="EMBL" id="HBUF01253541">
    <property type="protein sequence ID" value="CAG6680900.1"/>
    <property type="molecule type" value="Transcribed_RNA"/>
</dbReference>
<protein>
    <submittedName>
        <fullName evidence="1">Uncharacterized protein</fullName>
    </submittedName>
</protein>